<gene>
    <name evidence="1" type="ORF">GGR04_001031</name>
</gene>
<sequence length="77" mass="8104">MDVLSEALEEDDPKVRIAAAKELLDRGYGKPVTMTADVTDKLDDIDDNTLDAAISALRAAIGTSDEVGASSTGKTKH</sequence>
<accession>A0A7W6E9H1</accession>
<dbReference type="EMBL" id="JACIEK010000001">
    <property type="protein sequence ID" value="MBB3997210.1"/>
    <property type="molecule type" value="Genomic_DNA"/>
</dbReference>
<keyword evidence="2" id="KW-1185">Reference proteome</keyword>
<proteinExistence type="predicted"/>
<dbReference type="AlphaFoldDB" id="A0A7W6E9H1"/>
<comment type="caution">
    <text evidence="1">The sequence shown here is derived from an EMBL/GenBank/DDBJ whole genome shotgun (WGS) entry which is preliminary data.</text>
</comment>
<name>A0A7W6E9H1_9HYPH</name>
<evidence type="ECO:0008006" key="3">
    <source>
        <dbReference type="Google" id="ProtNLM"/>
    </source>
</evidence>
<protein>
    <recommendedName>
        <fullName evidence="3">HEAT repeat domain-containing protein</fullName>
    </recommendedName>
</protein>
<dbReference type="Proteomes" id="UP000542776">
    <property type="component" value="Unassembled WGS sequence"/>
</dbReference>
<evidence type="ECO:0000313" key="1">
    <source>
        <dbReference type="EMBL" id="MBB3997210.1"/>
    </source>
</evidence>
<reference evidence="1 2" key="1">
    <citation type="submission" date="2020-08" db="EMBL/GenBank/DDBJ databases">
        <title>Genomic Encyclopedia of Type Strains, Phase IV (KMG-IV): sequencing the most valuable type-strain genomes for metagenomic binning, comparative biology and taxonomic classification.</title>
        <authorList>
            <person name="Goeker M."/>
        </authorList>
    </citation>
    <scope>NUCLEOTIDE SEQUENCE [LARGE SCALE GENOMIC DNA]</scope>
    <source>
        <strain evidence="1 2">DSM 102238</strain>
    </source>
</reference>
<evidence type="ECO:0000313" key="2">
    <source>
        <dbReference type="Proteomes" id="UP000542776"/>
    </source>
</evidence>
<organism evidence="1 2">
    <name type="scientific">Aureimonas pseudogalii</name>
    <dbReference type="NCBI Taxonomy" id="1744844"/>
    <lineage>
        <taxon>Bacteria</taxon>
        <taxon>Pseudomonadati</taxon>
        <taxon>Pseudomonadota</taxon>
        <taxon>Alphaproteobacteria</taxon>
        <taxon>Hyphomicrobiales</taxon>
        <taxon>Aurantimonadaceae</taxon>
        <taxon>Aureimonas</taxon>
    </lineage>
</organism>